<evidence type="ECO:0000313" key="1">
    <source>
        <dbReference type="EMBL" id="PNX72651.1"/>
    </source>
</evidence>
<feature type="non-terminal residue" evidence="1">
    <location>
        <position position="1"/>
    </location>
</feature>
<accession>A0A2K3L2A1</accession>
<dbReference type="AlphaFoldDB" id="A0A2K3L2A1"/>
<name>A0A2K3L2A1_TRIPR</name>
<proteinExistence type="predicted"/>
<organism evidence="1 2">
    <name type="scientific">Trifolium pratense</name>
    <name type="common">Red clover</name>
    <dbReference type="NCBI Taxonomy" id="57577"/>
    <lineage>
        <taxon>Eukaryota</taxon>
        <taxon>Viridiplantae</taxon>
        <taxon>Streptophyta</taxon>
        <taxon>Embryophyta</taxon>
        <taxon>Tracheophyta</taxon>
        <taxon>Spermatophyta</taxon>
        <taxon>Magnoliopsida</taxon>
        <taxon>eudicotyledons</taxon>
        <taxon>Gunneridae</taxon>
        <taxon>Pentapetalae</taxon>
        <taxon>rosids</taxon>
        <taxon>fabids</taxon>
        <taxon>Fabales</taxon>
        <taxon>Fabaceae</taxon>
        <taxon>Papilionoideae</taxon>
        <taxon>50 kb inversion clade</taxon>
        <taxon>NPAAA clade</taxon>
        <taxon>Hologalegina</taxon>
        <taxon>IRL clade</taxon>
        <taxon>Trifolieae</taxon>
        <taxon>Trifolium</taxon>
    </lineage>
</organism>
<comment type="caution">
    <text evidence="1">The sequence shown here is derived from an EMBL/GenBank/DDBJ whole genome shotgun (WGS) entry which is preliminary data.</text>
</comment>
<dbReference type="Proteomes" id="UP000236291">
    <property type="component" value="Unassembled WGS sequence"/>
</dbReference>
<sequence length="49" mass="5322">SAIPRTSANNLTPIGYGEAFAIEGIDDISSVKLDYDVAEEVLFHNELLL</sequence>
<gene>
    <name evidence="1" type="ORF">L195_g028544</name>
</gene>
<protein>
    <submittedName>
        <fullName evidence="1">Uncharacterized protein</fullName>
    </submittedName>
</protein>
<reference evidence="1 2" key="1">
    <citation type="journal article" date="2014" name="Am. J. Bot.">
        <title>Genome assembly and annotation for red clover (Trifolium pratense; Fabaceae).</title>
        <authorList>
            <person name="Istvanek J."/>
            <person name="Jaros M."/>
            <person name="Krenek A."/>
            <person name="Repkova J."/>
        </authorList>
    </citation>
    <scope>NUCLEOTIDE SEQUENCE [LARGE SCALE GENOMIC DNA]</scope>
    <source>
        <strain evidence="2">cv. Tatra</strain>
        <tissue evidence="1">Young leaves</tissue>
    </source>
</reference>
<evidence type="ECO:0000313" key="2">
    <source>
        <dbReference type="Proteomes" id="UP000236291"/>
    </source>
</evidence>
<reference evidence="1 2" key="2">
    <citation type="journal article" date="2017" name="Front. Plant Sci.">
        <title>Gene Classification and Mining of Molecular Markers Useful in Red Clover (Trifolium pratense) Breeding.</title>
        <authorList>
            <person name="Istvanek J."/>
            <person name="Dluhosova J."/>
            <person name="Dluhos P."/>
            <person name="Patkova L."/>
            <person name="Nedelnik J."/>
            <person name="Repkova J."/>
        </authorList>
    </citation>
    <scope>NUCLEOTIDE SEQUENCE [LARGE SCALE GENOMIC DNA]</scope>
    <source>
        <strain evidence="2">cv. Tatra</strain>
        <tissue evidence="1">Young leaves</tissue>
    </source>
</reference>
<dbReference type="EMBL" id="ASHM01024935">
    <property type="protein sequence ID" value="PNX72651.1"/>
    <property type="molecule type" value="Genomic_DNA"/>
</dbReference>